<comment type="caution">
    <text evidence="1">The sequence shown here is derived from an EMBL/GenBank/DDBJ whole genome shotgun (WGS) entry which is preliminary data.</text>
</comment>
<protein>
    <submittedName>
        <fullName evidence="1">Uncharacterized protein</fullName>
    </submittedName>
</protein>
<proteinExistence type="predicted"/>
<organism evidence="1 2">
    <name type="scientific">Paracoccus shanxieyensis</name>
    <dbReference type="NCBI Taxonomy" id="2675752"/>
    <lineage>
        <taxon>Bacteria</taxon>
        <taxon>Pseudomonadati</taxon>
        <taxon>Pseudomonadota</taxon>
        <taxon>Alphaproteobacteria</taxon>
        <taxon>Rhodobacterales</taxon>
        <taxon>Paracoccaceae</taxon>
        <taxon>Paracoccus</taxon>
    </lineage>
</organism>
<dbReference type="AlphaFoldDB" id="A0A6L6IZJ2"/>
<reference evidence="1 2" key="1">
    <citation type="submission" date="2019-11" db="EMBL/GenBank/DDBJ databases">
        <authorList>
            <person name="Dong K."/>
        </authorList>
    </citation>
    <scope>NUCLEOTIDE SEQUENCE [LARGE SCALE GENOMIC DNA]</scope>
    <source>
        <strain evidence="1 2">DK608</strain>
    </source>
</reference>
<evidence type="ECO:0000313" key="1">
    <source>
        <dbReference type="EMBL" id="MTH65693.1"/>
    </source>
</evidence>
<sequence length="83" mass="9029">MLTVAIPDGVRFQSSAVKEAGFVGQFKPIRHLSSMNRAAGKRIGWAAEFPNQQDELAVLLWAPIANEMGVKPTLGWIVPRGVV</sequence>
<evidence type="ECO:0000313" key="2">
    <source>
        <dbReference type="Proteomes" id="UP000478740"/>
    </source>
</evidence>
<keyword evidence="2" id="KW-1185">Reference proteome</keyword>
<dbReference type="Proteomes" id="UP000478740">
    <property type="component" value="Unassembled WGS sequence"/>
</dbReference>
<accession>A0A6L6IZJ2</accession>
<gene>
    <name evidence="1" type="ORF">GL284_15585</name>
</gene>
<name>A0A6L6IZJ2_9RHOB</name>
<dbReference type="RefSeq" id="WP_155045573.1">
    <property type="nucleotide sequence ID" value="NZ_WMIH01000016.1"/>
</dbReference>
<dbReference type="EMBL" id="WMII01000016">
    <property type="protein sequence ID" value="MTH65693.1"/>
    <property type="molecule type" value="Genomic_DNA"/>
</dbReference>